<dbReference type="EMBL" id="CAADRP010001818">
    <property type="protein sequence ID" value="VFU53494.1"/>
    <property type="molecule type" value="Genomic_DNA"/>
</dbReference>
<proteinExistence type="predicted"/>
<feature type="signal peptide" evidence="1">
    <location>
        <begin position="1"/>
        <end position="33"/>
    </location>
</feature>
<accession>A0A6N2MJR6</accession>
<sequence>MDLYLQCKISIQYQHTFYSCRFLLLQFLRLVLSLQQSFGVVLDQWTVIDLELFKCFIQHCSPRINLLFSSLLHVLVSDSVKSYAKFIIAVAKLRVS</sequence>
<gene>
    <name evidence="2" type="ORF">SVIM_LOCUS371509</name>
</gene>
<reference evidence="2" key="1">
    <citation type="submission" date="2019-03" db="EMBL/GenBank/DDBJ databases">
        <authorList>
            <person name="Mank J."/>
            <person name="Almeida P."/>
        </authorList>
    </citation>
    <scope>NUCLEOTIDE SEQUENCE</scope>
    <source>
        <strain evidence="2">78183</strain>
    </source>
</reference>
<protein>
    <submittedName>
        <fullName evidence="2">Uncharacterized protein</fullName>
    </submittedName>
</protein>
<feature type="chain" id="PRO_5027062202" evidence="1">
    <location>
        <begin position="34"/>
        <end position="96"/>
    </location>
</feature>
<keyword evidence="1" id="KW-0732">Signal</keyword>
<evidence type="ECO:0000313" key="2">
    <source>
        <dbReference type="EMBL" id="VFU53494.1"/>
    </source>
</evidence>
<dbReference type="AlphaFoldDB" id="A0A6N2MJR6"/>
<evidence type="ECO:0000256" key="1">
    <source>
        <dbReference type="SAM" id="SignalP"/>
    </source>
</evidence>
<name>A0A6N2MJR6_SALVM</name>
<organism evidence="2">
    <name type="scientific">Salix viminalis</name>
    <name type="common">Common osier</name>
    <name type="synonym">Basket willow</name>
    <dbReference type="NCBI Taxonomy" id="40686"/>
    <lineage>
        <taxon>Eukaryota</taxon>
        <taxon>Viridiplantae</taxon>
        <taxon>Streptophyta</taxon>
        <taxon>Embryophyta</taxon>
        <taxon>Tracheophyta</taxon>
        <taxon>Spermatophyta</taxon>
        <taxon>Magnoliopsida</taxon>
        <taxon>eudicotyledons</taxon>
        <taxon>Gunneridae</taxon>
        <taxon>Pentapetalae</taxon>
        <taxon>rosids</taxon>
        <taxon>fabids</taxon>
        <taxon>Malpighiales</taxon>
        <taxon>Salicaceae</taxon>
        <taxon>Saliceae</taxon>
        <taxon>Salix</taxon>
    </lineage>
</organism>